<evidence type="ECO:0000313" key="3">
    <source>
        <dbReference type="EMBL" id="CAK9182847.1"/>
    </source>
</evidence>
<dbReference type="Proteomes" id="UP001642360">
    <property type="component" value="Unassembled WGS sequence"/>
</dbReference>
<comment type="similarity">
    <text evidence="1">Belongs to the QWRF family.</text>
</comment>
<organism evidence="3 4">
    <name type="scientific">Ilex paraguariensis</name>
    <name type="common">yerba mate</name>
    <dbReference type="NCBI Taxonomy" id="185542"/>
    <lineage>
        <taxon>Eukaryota</taxon>
        <taxon>Viridiplantae</taxon>
        <taxon>Streptophyta</taxon>
        <taxon>Embryophyta</taxon>
        <taxon>Tracheophyta</taxon>
        <taxon>Spermatophyta</taxon>
        <taxon>Magnoliopsida</taxon>
        <taxon>eudicotyledons</taxon>
        <taxon>Gunneridae</taxon>
        <taxon>Pentapetalae</taxon>
        <taxon>asterids</taxon>
        <taxon>campanulids</taxon>
        <taxon>Aquifoliales</taxon>
        <taxon>Aquifoliaceae</taxon>
        <taxon>Ilex</taxon>
    </lineage>
</organism>
<reference evidence="3 4" key="1">
    <citation type="submission" date="2024-02" db="EMBL/GenBank/DDBJ databases">
        <authorList>
            <person name="Vignale AGUSTIN F."/>
            <person name="Sosa J E."/>
            <person name="Modenutti C."/>
        </authorList>
    </citation>
    <scope>NUCLEOTIDE SEQUENCE [LARGE SCALE GENOMIC DNA]</scope>
</reference>
<evidence type="ECO:0000313" key="4">
    <source>
        <dbReference type="Proteomes" id="UP001642360"/>
    </source>
</evidence>
<feature type="compositionally biased region" description="Low complexity" evidence="2">
    <location>
        <begin position="263"/>
        <end position="281"/>
    </location>
</feature>
<dbReference type="PANTHER" id="PTHR31807">
    <property type="entry name" value="AUGMIN FAMILY MEMBER"/>
    <property type="match status" value="1"/>
</dbReference>
<feature type="compositionally biased region" description="Low complexity" evidence="2">
    <location>
        <begin position="369"/>
        <end position="394"/>
    </location>
</feature>
<protein>
    <recommendedName>
        <fullName evidence="5">QWRF motif-containing protein 2</fullName>
    </recommendedName>
</protein>
<dbReference type="EMBL" id="CAUOFW020008458">
    <property type="protein sequence ID" value="CAK9182847.1"/>
    <property type="molecule type" value="Genomic_DNA"/>
</dbReference>
<evidence type="ECO:0008006" key="5">
    <source>
        <dbReference type="Google" id="ProtNLM"/>
    </source>
</evidence>
<feature type="compositionally biased region" description="Polar residues" evidence="2">
    <location>
        <begin position="1"/>
        <end position="20"/>
    </location>
</feature>
<gene>
    <name evidence="3" type="ORF">ILEXP_LOCUS53070</name>
</gene>
<evidence type="ECO:0000256" key="2">
    <source>
        <dbReference type="SAM" id="MobiDB-lite"/>
    </source>
</evidence>
<dbReference type="Pfam" id="PF04484">
    <property type="entry name" value="QWRF"/>
    <property type="match status" value="1"/>
</dbReference>
<sequence>MMAAVSTTPNPKVSTYSNPKRSPLLPSEAQNAPRRPESREVTSRYMSSNSSSSTTSSSVTSNSYSSSSNSSYSRRCPSPLVSRPVPMTPMPNLSKRSQSVERKRAVTPRPITPEMSNAAKLLVTSRRSLSVSFQGESFSLPINKAKPTVNSISSMRKATPERRKAAPVIDHTENARPSDQHRWPGRSRQVNLNVTTRSMDFVDERAKLRGSGSARALQKSMMDESTRVTIDAKLRQERHNAELEKTVQPVAEPNLPTGSTEISDPAASDSESVSSGSNSGVQECGDVAQVKGGPRGIVVPARFWQETNVRLRRAPELGSPVSKDNRLKPTVSAKSIGTKQLLTDTLISSPRGILKSRGLSFPLGVGARPASPSKTLTSSTSSPSRGIPSPTRTRNWSASSSNTNVMSTPSILGFAADVRTGKLGENRVVGAHELRLLYNRYLQWRFVNARADAALFLQKVTTEKSLYTAWVTTLKLRHSIKSKRIKLQLLRKNLKLHCILKEQMLYLDSWDLIGWEHSSSLSGAIEALEACTLRLPVVGGARADIQNVKKAICSAVDVIQAMAYSLHSLLTKVEPVNSLVSELANVIANERGLLDQGKNLLSTLKSMQVQDCSLRTHILQLRRLSSSMTTEV</sequence>
<feature type="region of interest" description="Disordered" evidence="2">
    <location>
        <begin position="1"/>
        <end position="107"/>
    </location>
</feature>
<keyword evidence="4" id="KW-1185">Reference proteome</keyword>
<proteinExistence type="inferred from homology"/>
<feature type="region of interest" description="Disordered" evidence="2">
    <location>
        <begin position="364"/>
        <end position="403"/>
    </location>
</feature>
<evidence type="ECO:0000256" key="1">
    <source>
        <dbReference type="ARBA" id="ARBA00010016"/>
    </source>
</evidence>
<name>A0ABC8UPE8_9AQUA</name>
<accession>A0ABC8UPE8</accession>
<feature type="region of interest" description="Disordered" evidence="2">
    <location>
        <begin position="151"/>
        <end position="185"/>
    </location>
</feature>
<dbReference type="AlphaFoldDB" id="A0ABC8UPE8"/>
<comment type="caution">
    <text evidence="3">The sequence shown here is derived from an EMBL/GenBank/DDBJ whole genome shotgun (WGS) entry which is preliminary data.</text>
</comment>
<dbReference type="InterPro" id="IPR007573">
    <property type="entry name" value="QWRF"/>
</dbReference>
<feature type="compositionally biased region" description="Low complexity" evidence="2">
    <location>
        <begin position="43"/>
        <end position="75"/>
    </location>
</feature>
<feature type="region of interest" description="Disordered" evidence="2">
    <location>
        <begin position="240"/>
        <end position="291"/>
    </location>
</feature>
<feature type="compositionally biased region" description="Basic and acidic residues" evidence="2">
    <location>
        <begin position="158"/>
        <end position="182"/>
    </location>
</feature>
<dbReference type="PANTHER" id="PTHR31807:SF52">
    <property type="entry name" value="QWRF FAMILY PROTEIN"/>
    <property type="match status" value="1"/>
</dbReference>